<sequence>MYNTLNLDLGFKWTKGERGGKFFRQPTIAGEAKDLFEQNIKSDHFIYNDELFVGNAAVEYSDVKYFSLNNNKAEAETSEVVMKTTLGYLAKKEKVKLVSGLPIDFYFKQKAPFEQKLLGLADQGEYKIRKGKGNNITVQPVIEECKIVPQGLGVTMDYLLGDDGKIAKVKAAKQKILTVDLGFYTLNLLGFSKSSILKESKSVLVGVEKAYTLLQTYIQKLTGHTPAIYELDTYVISGNYLGHNIVPLIQKAFKSLARQIKNEIESLNTNFDIYLIAGGAARFIFEYLDLPNKILMDQLAQVRGYGKIGKKSWK</sequence>
<dbReference type="Pfam" id="PF17989">
    <property type="entry name" value="ALP_N"/>
    <property type="match status" value="1"/>
</dbReference>
<dbReference type="InterPro" id="IPR049067">
    <property type="entry name" value="MreB-like_C"/>
</dbReference>
<dbReference type="Pfam" id="PF21522">
    <property type="entry name" value="MreB-like_C"/>
    <property type="match status" value="1"/>
</dbReference>
<dbReference type="Gene3D" id="3.30.420.40">
    <property type="match status" value="2"/>
</dbReference>
<protein>
    <submittedName>
        <fullName evidence="4">ParM/StbA family protein</fullName>
    </submittedName>
</protein>
<evidence type="ECO:0000313" key="4">
    <source>
        <dbReference type="EMBL" id="QKS55827.1"/>
    </source>
</evidence>
<dbReference type="CDD" id="cd24025">
    <property type="entry name" value="ASKHA_NBD_ParM_pCBH-like"/>
    <property type="match status" value="1"/>
</dbReference>
<dbReference type="RefSeq" id="WP_110894481.1">
    <property type="nucleotide sequence ID" value="NZ_CP054614.1"/>
</dbReference>
<evidence type="ECO:0000313" key="3">
    <source>
        <dbReference type="EMBL" id="PYE51434.1"/>
    </source>
</evidence>
<organism evidence="3 5">
    <name type="scientific">Paenibacillus barcinonensis</name>
    <dbReference type="NCBI Taxonomy" id="198119"/>
    <lineage>
        <taxon>Bacteria</taxon>
        <taxon>Bacillati</taxon>
        <taxon>Bacillota</taxon>
        <taxon>Bacilli</taxon>
        <taxon>Bacillales</taxon>
        <taxon>Paenibacillaceae</taxon>
        <taxon>Paenibacillus</taxon>
    </lineage>
</organism>
<feature type="domain" description="Actin homologue MreB-like C-terminal" evidence="2">
    <location>
        <begin position="179"/>
        <end position="283"/>
    </location>
</feature>
<dbReference type="EMBL" id="QJSW01000002">
    <property type="protein sequence ID" value="PYE51434.1"/>
    <property type="molecule type" value="Genomic_DNA"/>
</dbReference>
<dbReference type="EMBL" id="CP054614">
    <property type="protein sequence ID" value="QKS55827.1"/>
    <property type="molecule type" value="Genomic_DNA"/>
</dbReference>
<accession>A0A2V4VEE8</accession>
<proteinExistence type="predicted"/>
<evidence type="ECO:0000313" key="6">
    <source>
        <dbReference type="Proteomes" id="UP000509327"/>
    </source>
</evidence>
<keyword evidence="6" id="KW-1185">Reference proteome</keyword>
<dbReference type="OrthoDB" id="5412507at2"/>
<evidence type="ECO:0000259" key="1">
    <source>
        <dbReference type="Pfam" id="PF17989"/>
    </source>
</evidence>
<gene>
    <name evidence="3" type="ORF">DFQ00_102228</name>
    <name evidence="4" type="ORF">HUB98_05450</name>
</gene>
<dbReference type="AlphaFoldDB" id="A0A2V4VEE8"/>
<reference evidence="3 5" key="1">
    <citation type="submission" date="2018-06" db="EMBL/GenBank/DDBJ databases">
        <title>Genomic Encyclopedia of Type Strains, Phase III (KMG-III): the genomes of soil and plant-associated and newly described type strains.</title>
        <authorList>
            <person name="Whitman W."/>
        </authorList>
    </citation>
    <scope>NUCLEOTIDE SEQUENCE [LARGE SCALE GENOMIC DNA]</scope>
    <source>
        <strain evidence="3 5">CECT 7022</strain>
    </source>
</reference>
<evidence type="ECO:0000259" key="2">
    <source>
        <dbReference type="Pfam" id="PF21522"/>
    </source>
</evidence>
<dbReference type="InterPro" id="IPR043129">
    <property type="entry name" value="ATPase_NBD"/>
</dbReference>
<name>A0A2V4VEE8_PAEBA</name>
<dbReference type="SUPFAM" id="SSF53067">
    <property type="entry name" value="Actin-like ATPase domain"/>
    <property type="match status" value="1"/>
</dbReference>
<feature type="domain" description="Actin-like protein N-terminal" evidence="1">
    <location>
        <begin position="7"/>
        <end position="153"/>
    </location>
</feature>
<dbReference type="Proteomes" id="UP000247790">
    <property type="component" value="Unassembled WGS sequence"/>
</dbReference>
<dbReference type="InterPro" id="IPR040607">
    <property type="entry name" value="ALP_N"/>
</dbReference>
<reference evidence="4 6" key="2">
    <citation type="submission" date="2020-06" db="EMBL/GenBank/DDBJ databases">
        <title>Complete genome of Paenibacillus barcinonensis KACC11450.</title>
        <authorList>
            <person name="Kim M."/>
            <person name="Park Y.-J."/>
            <person name="Shin J.-H."/>
        </authorList>
    </citation>
    <scope>NUCLEOTIDE SEQUENCE [LARGE SCALE GENOMIC DNA]</scope>
    <source>
        <strain evidence="4 6">KACC11450</strain>
    </source>
</reference>
<dbReference type="Proteomes" id="UP000509327">
    <property type="component" value="Chromosome"/>
</dbReference>
<evidence type="ECO:0000313" key="5">
    <source>
        <dbReference type="Proteomes" id="UP000247790"/>
    </source>
</evidence>